<name>A0AA35WS34_GEOBA</name>
<sequence length="42" mass="4849">LWSPAESLTWTATVVDSLRESIRTLRCDFLCLQDTQSKRAIH</sequence>
<proteinExistence type="predicted"/>
<comment type="caution">
    <text evidence="1">The sequence shown here is derived from an EMBL/GenBank/DDBJ whole genome shotgun (WGS) entry which is preliminary data.</text>
</comment>
<gene>
    <name evidence="1" type="ORF">GBAR_LOCUS14300</name>
</gene>
<evidence type="ECO:0000313" key="2">
    <source>
        <dbReference type="Proteomes" id="UP001174909"/>
    </source>
</evidence>
<evidence type="ECO:0000313" key="1">
    <source>
        <dbReference type="EMBL" id="CAI8024625.1"/>
    </source>
</evidence>
<dbReference type="AlphaFoldDB" id="A0AA35WS34"/>
<keyword evidence="2" id="KW-1185">Reference proteome</keyword>
<reference evidence="1" key="1">
    <citation type="submission" date="2023-03" db="EMBL/GenBank/DDBJ databases">
        <authorList>
            <person name="Steffen K."/>
            <person name="Cardenas P."/>
        </authorList>
    </citation>
    <scope>NUCLEOTIDE SEQUENCE</scope>
</reference>
<dbReference type="Proteomes" id="UP001174909">
    <property type="component" value="Unassembled WGS sequence"/>
</dbReference>
<dbReference type="EMBL" id="CASHTH010002088">
    <property type="protein sequence ID" value="CAI8024625.1"/>
    <property type="molecule type" value="Genomic_DNA"/>
</dbReference>
<accession>A0AA35WS34</accession>
<protein>
    <submittedName>
        <fullName evidence="1">Uncharacterized protein</fullName>
    </submittedName>
</protein>
<organism evidence="1 2">
    <name type="scientific">Geodia barretti</name>
    <name type="common">Barrett's horny sponge</name>
    <dbReference type="NCBI Taxonomy" id="519541"/>
    <lineage>
        <taxon>Eukaryota</taxon>
        <taxon>Metazoa</taxon>
        <taxon>Porifera</taxon>
        <taxon>Demospongiae</taxon>
        <taxon>Heteroscleromorpha</taxon>
        <taxon>Tetractinellida</taxon>
        <taxon>Astrophorina</taxon>
        <taxon>Geodiidae</taxon>
        <taxon>Geodia</taxon>
    </lineage>
</organism>
<feature type="non-terminal residue" evidence="1">
    <location>
        <position position="42"/>
    </location>
</feature>